<dbReference type="AlphaFoldDB" id="A0A4Y7PJG6"/>
<dbReference type="OrthoDB" id="27842at2759"/>
<proteinExistence type="predicted"/>
<evidence type="ECO:0000313" key="1">
    <source>
        <dbReference type="EMBL" id="TDL15216.1"/>
    </source>
</evidence>
<dbReference type="VEuPathDB" id="FungiDB:BD410DRAFT_845382"/>
<dbReference type="EMBL" id="ML170285">
    <property type="protein sequence ID" value="TDL15216.1"/>
    <property type="molecule type" value="Genomic_DNA"/>
</dbReference>
<organism evidence="1 2">
    <name type="scientific">Rickenella mellea</name>
    <dbReference type="NCBI Taxonomy" id="50990"/>
    <lineage>
        <taxon>Eukaryota</taxon>
        <taxon>Fungi</taxon>
        <taxon>Dikarya</taxon>
        <taxon>Basidiomycota</taxon>
        <taxon>Agaricomycotina</taxon>
        <taxon>Agaricomycetes</taxon>
        <taxon>Hymenochaetales</taxon>
        <taxon>Rickenellaceae</taxon>
        <taxon>Rickenella</taxon>
    </lineage>
</organism>
<evidence type="ECO:0000313" key="2">
    <source>
        <dbReference type="Proteomes" id="UP000294933"/>
    </source>
</evidence>
<dbReference type="Proteomes" id="UP000294933">
    <property type="component" value="Unassembled WGS sequence"/>
</dbReference>
<protein>
    <submittedName>
        <fullName evidence="1">Uncharacterized protein</fullName>
    </submittedName>
</protein>
<keyword evidence="2" id="KW-1185">Reference proteome</keyword>
<accession>A0A4Y7PJG6</accession>
<sequence length="445" mass="50708">MPDEVLSLIFESGHRMSTSWTFAKSISQVSHRFRGVSLNTPLLWTRIFCWYKKDQIETFIRRSGRKDLIITTDSMDFYQSLPRLSSGGRSPKIKPFLRALKNCTDRWSHIETIESYSSLPIAVMEELNMVDFPRLQSISSLEGSRALSKWKLPSLSHVGGVSTYFRPEFPFLGQLTSFTLHPGEDRLKRIECLTETLYSMKSLRHFSITLRGCCQDWGYTHEDTDWDGTVVPDRKGLILDPHSVPIDLLQIHIEPPADLIVLRKTFESLLFLSPSTQEVYLETSGRNSYAAEDFLLNRSHEMVLYGSTISLQIVTNRAQLPSEDFPVLTELVTGCKIVDSVRLETSMSDIIHEEDPVEDFSNLHHLTLQHCHKLTEADVQLLVQKLMGNADPAMGLKLLELISCRQLSEEFLLDLGDEFGTRVKWKVWGSGTSITSQFQQFLIGG</sequence>
<reference evidence="1 2" key="1">
    <citation type="submission" date="2018-06" db="EMBL/GenBank/DDBJ databases">
        <title>A transcriptomic atlas of mushroom development highlights an independent origin of complex multicellularity.</title>
        <authorList>
            <consortium name="DOE Joint Genome Institute"/>
            <person name="Krizsan K."/>
            <person name="Almasi E."/>
            <person name="Merenyi Z."/>
            <person name="Sahu N."/>
            <person name="Viragh M."/>
            <person name="Koszo T."/>
            <person name="Mondo S."/>
            <person name="Kiss B."/>
            <person name="Balint B."/>
            <person name="Kues U."/>
            <person name="Barry K."/>
            <person name="Hegedus J.C."/>
            <person name="Henrissat B."/>
            <person name="Johnson J."/>
            <person name="Lipzen A."/>
            <person name="Ohm R."/>
            <person name="Nagy I."/>
            <person name="Pangilinan J."/>
            <person name="Yan J."/>
            <person name="Xiong Y."/>
            <person name="Grigoriev I.V."/>
            <person name="Hibbett D.S."/>
            <person name="Nagy L.G."/>
        </authorList>
    </citation>
    <scope>NUCLEOTIDE SEQUENCE [LARGE SCALE GENOMIC DNA]</scope>
    <source>
        <strain evidence="1 2">SZMC22713</strain>
    </source>
</reference>
<gene>
    <name evidence="1" type="ORF">BD410DRAFT_845382</name>
</gene>
<name>A0A4Y7PJG6_9AGAM</name>